<sequence>MIIDRSMGSLAVLTLLESVREAFRKGATFAQRWYADDRYANAVSEFELKQGSDTNCGGEMRSLLFLWTSFFVWSCSQSGWQCAMAFIVFFDTYG</sequence>
<organism evidence="1 2">
    <name type="scientific">Zingiber officinale</name>
    <name type="common">Ginger</name>
    <name type="synonym">Amomum zingiber</name>
    <dbReference type="NCBI Taxonomy" id="94328"/>
    <lineage>
        <taxon>Eukaryota</taxon>
        <taxon>Viridiplantae</taxon>
        <taxon>Streptophyta</taxon>
        <taxon>Embryophyta</taxon>
        <taxon>Tracheophyta</taxon>
        <taxon>Spermatophyta</taxon>
        <taxon>Magnoliopsida</taxon>
        <taxon>Liliopsida</taxon>
        <taxon>Zingiberales</taxon>
        <taxon>Zingiberaceae</taxon>
        <taxon>Zingiber</taxon>
    </lineage>
</organism>
<evidence type="ECO:0000313" key="2">
    <source>
        <dbReference type="Proteomes" id="UP000734854"/>
    </source>
</evidence>
<gene>
    <name evidence="1" type="ORF">ZIOFF_066523</name>
</gene>
<proteinExistence type="predicted"/>
<accession>A0A8J5K999</accession>
<dbReference type="AlphaFoldDB" id="A0A8J5K999"/>
<keyword evidence="2" id="KW-1185">Reference proteome</keyword>
<protein>
    <submittedName>
        <fullName evidence="1">Uncharacterized protein</fullName>
    </submittedName>
</protein>
<evidence type="ECO:0000313" key="1">
    <source>
        <dbReference type="EMBL" id="KAG6477270.1"/>
    </source>
</evidence>
<reference evidence="1 2" key="1">
    <citation type="submission" date="2020-08" db="EMBL/GenBank/DDBJ databases">
        <title>Plant Genome Project.</title>
        <authorList>
            <person name="Zhang R.-G."/>
        </authorList>
    </citation>
    <scope>NUCLEOTIDE SEQUENCE [LARGE SCALE GENOMIC DNA]</scope>
    <source>
        <tissue evidence="1">Rhizome</tissue>
    </source>
</reference>
<dbReference type="EMBL" id="JACMSC010000018">
    <property type="protein sequence ID" value="KAG6477270.1"/>
    <property type="molecule type" value="Genomic_DNA"/>
</dbReference>
<name>A0A8J5K999_ZINOF</name>
<dbReference type="Proteomes" id="UP000734854">
    <property type="component" value="Unassembled WGS sequence"/>
</dbReference>
<comment type="caution">
    <text evidence="1">The sequence shown here is derived from an EMBL/GenBank/DDBJ whole genome shotgun (WGS) entry which is preliminary data.</text>
</comment>